<dbReference type="Pfam" id="PF00005">
    <property type="entry name" value="ABC_tran"/>
    <property type="match status" value="1"/>
</dbReference>
<evidence type="ECO:0000256" key="1">
    <source>
        <dbReference type="ARBA" id="ARBA00022448"/>
    </source>
</evidence>
<dbReference type="InterPro" id="IPR050763">
    <property type="entry name" value="ABC_transporter_ATP-binding"/>
</dbReference>
<dbReference type="RefSeq" id="WP_109761712.1">
    <property type="nucleotide sequence ID" value="NZ_QGGU01000002.1"/>
</dbReference>
<dbReference type="CDD" id="cd03230">
    <property type="entry name" value="ABC_DR_subfamily_A"/>
    <property type="match status" value="1"/>
</dbReference>
<dbReference type="InterPro" id="IPR027417">
    <property type="entry name" value="P-loop_NTPase"/>
</dbReference>
<organism evidence="5 6">
    <name type="scientific">Pleionea mediterranea</name>
    <dbReference type="NCBI Taxonomy" id="523701"/>
    <lineage>
        <taxon>Bacteria</taxon>
        <taxon>Pseudomonadati</taxon>
        <taxon>Pseudomonadota</taxon>
        <taxon>Gammaproteobacteria</taxon>
        <taxon>Oceanospirillales</taxon>
        <taxon>Pleioneaceae</taxon>
        <taxon>Pleionea</taxon>
    </lineage>
</organism>
<dbReference type="PANTHER" id="PTHR42711:SF17">
    <property type="entry name" value="ABC TRANSPORTER ATP-BINDING PROTEIN"/>
    <property type="match status" value="1"/>
</dbReference>
<keyword evidence="6" id="KW-1185">Reference proteome</keyword>
<dbReference type="EMBL" id="QGGU01000002">
    <property type="protein sequence ID" value="PWK53638.1"/>
    <property type="molecule type" value="Genomic_DNA"/>
</dbReference>
<dbReference type="PROSITE" id="PS50893">
    <property type="entry name" value="ABC_TRANSPORTER_2"/>
    <property type="match status" value="1"/>
</dbReference>
<dbReference type="PANTHER" id="PTHR42711">
    <property type="entry name" value="ABC TRANSPORTER ATP-BINDING PROTEIN"/>
    <property type="match status" value="1"/>
</dbReference>
<evidence type="ECO:0000256" key="2">
    <source>
        <dbReference type="ARBA" id="ARBA00022741"/>
    </source>
</evidence>
<dbReference type="Gene3D" id="3.40.50.300">
    <property type="entry name" value="P-loop containing nucleotide triphosphate hydrolases"/>
    <property type="match status" value="1"/>
</dbReference>
<evidence type="ECO:0000313" key="5">
    <source>
        <dbReference type="EMBL" id="PWK53638.1"/>
    </source>
</evidence>
<dbReference type="InterPro" id="IPR003439">
    <property type="entry name" value="ABC_transporter-like_ATP-bd"/>
</dbReference>
<keyword evidence="1" id="KW-0813">Transport</keyword>
<proteinExistence type="predicted"/>
<gene>
    <name evidence="5" type="ORF">C8D97_10226</name>
</gene>
<name>A0A316FYN4_9GAMM</name>
<keyword evidence="2" id="KW-0547">Nucleotide-binding</keyword>
<dbReference type="PROSITE" id="PS00211">
    <property type="entry name" value="ABC_TRANSPORTER_1"/>
    <property type="match status" value="1"/>
</dbReference>
<protein>
    <submittedName>
        <fullName evidence="5">ABC-2 type transport system ATP-binding protein</fullName>
    </submittedName>
</protein>
<evidence type="ECO:0000313" key="6">
    <source>
        <dbReference type="Proteomes" id="UP000245790"/>
    </source>
</evidence>
<dbReference type="InterPro" id="IPR003593">
    <property type="entry name" value="AAA+_ATPase"/>
</dbReference>
<dbReference type="InterPro" id="IPR017871">
    <property type="entry name" value="ABC_transporter-like_CS"/>
</dbReference>
<dbReference type="Proteomes" id="UP000245790">
    <property type="component" value="Unassembled WGS sequence"/>
</dbReference>
<dbReference type="GO" id="GO:0005524">
    <property type="term" value="F:ATP binding"/>
    <property type="evidence" value="ECO:0007669"/>
    <property type="project" value="UniProtKB-KW"/>
</dbReference>
<evidence type="ECO:0000256" key="3">
    <source>
        <dbReference type="ARBA" id="ARBA00022840"/>
    </source>
</evidence>
<comment type="caution">
    <text evidence="5">The sequence shown here is derived from an EMBL/GenBank/DDBJ whole genome shotgun (WGS) entry which is preliminary data.</text>
</comment>
<dbReference type="AlphaFoldDB" id="A0A316FYN4"/>
<reference evidence="5 6" key="1">
    <citation type="submission" date="2018-05" db="EMBL/GenBank/DDBJ databases">
        <title>Genomic Encyclopedia of Type Strains, Phase IV (KMG-IV): sequencing the most valuable type-strain genomes for metagenomic binning, comparative biology and taxonomic classification.</title>
        <authorList>
            <person name="Goeker M."/>
        </authorList>
    </citation>
    <scope>NUCLEOTIDE SEQUENCE [LARGE SCALE GENOMIC DNA]</scope>
    <source>
        <strain evidence="5 6">DSM 25350</strain>
    </source>
</reference>
<dbReference type="SMART" id="SM00382">
    <property type="entry name" value="AAA"/>
    <property type="match status" value="1"/>
</dbReference>
<accession>A0A316FYN4</accession>
<dbReference type="SUPFAM" id="SSF52540">
    <property type="entry name" value="P-loop containing nucleoside triphosphate hydrolases"/>
    <property type="match status" value="1"/>
</dbReference>
<dbReference type="GO" id="GO:0016887">
    <property type="term" value="F:ATP hydrolysis activity"/>
    <property type="evidence" value="ECO:0007669"/>
    <property type="project" value="InterPro"/>
</dbReference>
<feature type="domain" description="ABC transporter" evidence="4">
    <location>
        <begin position="11"/>
        <end position="234"/>
    </location>
</feature>
<sequence>MTVQDSTHPIIKACNIEKKFSNIKALDGVSLEVFRGEVVALLGANGAGKTTLISHLLGQLTPDSGELSIAGHTPGSLAARQNIGVILQSAQMPGNLTVKEHIELYRRYYPAPLSLKEILSIVKLSDLQHRKFYTLSGGQKQRLFFALAICGQPKIVFLDEPTVGLDVEARRDFWQCIRQLKAEGTSILLTTHYLEEADALADRILLLNNGKIIKQGRSETIKSQLGGKRIRFKTAMADCHFKALSFVTQIQHRGDFTELFSSNAEETLKDLFTQQFKIRDLSVEQVSLEDALLSLSNNNPTTQEYAA</sequence>
<keyword evidence="3 5" id="KW-0067">ATP-binding</keyword>
<evidence type="ECO:0000259" key="4">
    <source>
        <dbReference type="PROSITE" id="PS50893"/>
    </source>
</evidence>
<dbReference type="OrthoDB" id="9775490at2"/>